<protein>
    <submittedName>
        <fullName evidence="2">Uncharacterized protein</fullName>
    </submittedName>
</protein>
<sequence length="70" mass="8195">MSETVEGFLSFFVPLFMVLIHYWYVSLPLTALIIFSYTKTKKEGLRRAIRIYLSFIILSAVCTGIYVLFY</sequence>
<keyword evidence="1" id="KW-0472">Membrane</keyword>
<keyword evidence="1" id="KW-0812">Transmembrane</keyword>
<dbReference type="EMBL" id="SOML01000006">
    <property type="protein sequence ID" value="TFD96198.1"/>
    <property type="molecule type" value="Genomic_DNA"/>
</dbReference>
<comment type="caution">
    <text evidence="2">The sequence shown here is derived from an EMBL/GenBank/DDBJ whole genome shotgun (WGS) entry which is preliminary data.</text>
</comment>
<dbReference type="AlphaFoldDB" id="A0A4Y8L2C2"/>
<name>A0A4Y8L2C2_9BACT</name>
<dbReference type="STRING" id="1121485.GCA_000426485_00633"/>
<gene>
    <name evidence="2" type="ORF">E2605_11435</name>
</gene>
<evidence type="ECO:0000256" key="1">
    <source>
        <dbReference type="SAM" id="Phobius"/>
    </source>
</evidence>
<dbReference type="OrthoDB" id="9934529at2"/>
<reference evidence="2 3" key="1">
    <citation type="submission" date="2019-03" db="EMBL/GenBank/DDBJ databases">
        <title>San Antonio Military Medical Center submission to MRSN (WRAIR), pending publication.</title>
        <authorList>
            <person name="Blyth D.M."/>
            <person name="Mccarthy S.L."/>
            <person name="Schall S.E."/>
            <person name="Stam J.A."/>
            <person name="Ong A.C."/>
            <person name="Mcgann P.T."/>
        </authorList>
    </citation>
    <scope>NUCLEOTIDE SEQUENCE [LARGE SCALE GENOMIC DNA]</scope>
    <source>
        <strain evidence="2 3">MRSN571793</strain>
    </source>
</reference>
<organism evidence="2 3">
    <name type="scientific">Dysgonomonas capnocytophagoides</name>
    <dbReference type="NCBI Taxonomy" id="45254"/>
    <lineage>
        <taxon>Bacteria</taxon>
        <taxon>Pseudomonadati</taxon>
        <taxon>Bacteroidota</taxon>
        <taxon>Bacteroidia</taxon>
        <taxon>Bacteroidales</taxon>
        <taxon>Dysgonomonadaceae</taxon>
        <taxon>Dysgonomonas</taxon>
    </lineage>
</organism>
<evidence type="ECO:0000313" key="3">
    <source>
        <dbReference type="Proteomes" id="UP000297861"/>
    </source>
</evidence>
<feature type="transmembrane region" description="Helical" evidence="1">
    <location>
        <begin position="49"/>
        <end position="69"/>
    </location>
</feature>
<evidence type="ECO:0000313" key="2">
    <source>
        <dbReference type="EMBL" id="TFD96198.1"/>
    </source>
</evidence>
<keyword evidence="1" id="KW-1133">Transmembrane helix</keyword>
<keyword evidence="3" id="KW-1185">Reference proteome</keyword>
<feature type="transmembrane region" description="Helical" evidence="1">
    <location>
        <begin position="12"/>
        <end position="37"/>
    </location>
</feature>
<dbReference type="RefSeq" id="WP_026627885.1">
    <property type="nucleotide sequence ID" value="NZ_AP028867.1"/>
</dbReference>
<accession>A0A4Y8L2C2</accession>
<proteinExistence type="predicted"/>
<dbReference type="Proteomes" id="UP000297861">
    <property type="component" value="Unassembled WGS sequence"/>
</dbReference>